<evidence type="ECO:0000313" key="2">
    <source>
        <dbReference type="Proteomes" id="UP000712600"/>
    </source>
</evidence>
<sequence length="192" mass="20655">MGSSPASEGVLTGSGGCSEGLGGDGCRSILASEYRSTLLLSIDSDIVRAGQMWVFCCELLPPEHIFSDLLDYADDPPGHASLHCCPEQVTKGQPLLAVQYLSMSEMECRSMSGKGYWLTEALCCRSIGVSENRLMGLVSGSTVVEHNRATQSCCCRSIGSALPYGSCVRNLQDLVRIAVEIPCCFWHCWACT</sequence>
<dbReference type="EMBL" id="QGKX02001521">
    <property type="protein sequence ID" value="KAF3510753.1"/>
    <property type="molecule type" value="Genomic_DNA"/>
</dbReference>
<protein>
    <submittedName>
        <fullName evidence="1">Uncharacterized protein</fullName>
    </submittedName>
</protein>
<dbReference type="Proteomes" id="UP000712600">
    <property type="component" value="Unassembled WGS sequence"/>
</dbReference>
<gene>
    <name evidence="1" type="ORF">F2Q69_00006925</name>
</gene>
<proteinExistence type="predicted"/>
<reference evidence="1" key="1">
    <citation type="submission" date="2019-12" db="EMBL/GenBank/DDBJ databases">
        <title>Genome sequencing and annotation of Brassica cretica.</title>
        <authorList>
            <person name="Studholme D.J."/>
            <person name="Sarris P."/>
        </authorList>
    </citation>
    <scope>NUCLEOTIDE SEQUENCE</scope>
    <source>
        <strain evidence="1">PFS-109/04</strain>
        <tissue evidence="1">Leaf</tissue>
    </source>
</reference>
<evidence type="ECO:0000313" key="1">
    <source>
        <dbReference type="EMBL" id="KAF3510753.1"/>
    </source>
</evidence>
<dbReference type="AlphaFoldDB" id="A0A8S9PD34"/>
<organism evidence="1 2">
    <name type="scientific">Brassica cretica</name>
    <name type="common">Mustard</name>
    <dbReference type="NCBI Taxonomy" id="69181"/>
    <lineage>
        <taxon>Eukaryota</taxon>
        <taxon>Viridiplantae</taxon>
        <taxon>Streptophyta</taxon>
        <taxon>Embryophyta</taxon>
        <taxon>Tracheophyta</taxon>
        <taxon>Spermatophyta</taxon>
        <taxon>Magnoliopsida</taxon>
        <taxon>eudicotyledons</taxon>
        <taxon>Gunneridae</taxon>
        <taxon>Pentapetalae</taxon>
        <taxon>rosids</taxon>
        <taxon>malvids</taxon>
        <taxon>Brassicales</taxon>
        <taxon>Brassicaceae</taxon>
        <taxon>Brassiceae</taxon>
        <taxon>Brassica</taxon>
    </lineage>
</organism>
<name>A0A8S9PD34_BRACR</name>
<comment type="caution">
    <text evidence="1">The sequence shown here is derived from an EMBL/GenBank/DDBJ whole genome shotgun (WGS) entry which is preliminary data.</text>
</comment>
<accession>A0A8S9PD34</accession>